<protein>
    <recommendedName>
        <fullName evidence="5">Fibrillar collagen NC1 domain-containing protein</fullName>
    </recommendedName>
</protein>
<dbReference type="Pfam" id="PF01410">
    <property type="entry name" value="COLFI"/>
    <property type="match status" value="1"/>
</dbReference>
<dbReference type="AlphaFoldDB" id="A0A3Q3VNC7"/>
<dbReference type="Proteomes" id="UP000261620">
    <property type="component" value="Unplaced"/>
</dbReference>
<dbReference type="GO" id="GO:0005576">
    <property type="term" value="C:extracellular region"/>
    <property type="evidence" value="ECO:0007669"/>
    <property type="project" value="UniProtKB-SubCell"/>
</dbReference>
<sequence>MFLNFQGPQGPEGSPGPRVSGFKPQENTTLRFHGWNKQTFEKDTLLEPHVLQEDCKIPQIQDGTWHQSRFFFHTQDSRQLPIVDMQEFPPLQPNSQRHIEIGPVCFF</sequence>
<reference evidence="6" key="2">
    <citation type="submission" date="2025-09" db="UniProtKB">
        <authorList>
            <consortium name="Ensembl"/>
        </authorList>
    </citation>
    <scope>IDENTIFICATION</scope>
</reference>
<evidence type="ECO:0000313" key="7">
    <source>
        <dbReference type="Proteomes" id="UP000261620"/>
    </source>
</evidence>
<evidence type="ECO:0000256" key="1">
    <source>
        <dbReference type="ARBA" id="ARBA00004613"/>
    </source>
</evidence>
<dbReference type="GO" id="GO:0005581">
    <property type="term" value="C:collagen trimer"/>
    <property type="evidence" value="ECO:0007669"/>
    <property type="project" value="UniProtKB-KW"/>
</dbReference>
<dbReference type="Gene3D" id="2.60.120.1000">
    <property type="match status" value="1"/>
</dbReference>
<evidence type="ECO:0000256" key="2">
    <source>
        <dbReference type="ARBA" id="ARBA00022525"/>
    </source>
</evidence>
<feature type="domain" description="Fibrillar collagen NC1" evidence="5">
    <location>
        <begin position="27"/>
        <end position="106"/>
    </location>
</feature>
<dbReference type="InterPro" id="IPR000885">
    <property type="entry name" value="Fib_collagen_C"/>
</dbReference>
<evidence type="ECO:0000256" key="3">
    <source>
        <dbReference type="ARBA" id="ARBA00023119"/>
    </source>
</evidence>
<dbReference type="GO" id="GO:0005201">
    <property type="term" value="F:extracellular matrix structural constituent"/>
    <property type="evidence" value="ECO:0007669"/>
    <property type="project" value="InterPro"/>
</dbReference>
<feature type="compositionally biased region" description="Low complexity" evidence="4">
    <location>
        <begin position="1"/>
        <end position="17"/>
    </location>
</feature>
<keyword evidence="3" id="KW-0176">Collagen</keyword>
<dbReference type="OMA" id="WGINEAG"/>
<dbReference type="STRING" id="94237.ENSMMOP00000002223"/>
<keyword evidence="2" id="KW-0964">Secreted</keyword>
<organism evidence="6 7">
    <name type="scientific">Mola mola</name>
    <name type="common">Ocean sunfish</name>
    <name type="synonym">Tetraodon mola</name>
    <dbReference type="NCBI Taxonomy" id="94237"/>
    <lineage>
        <taxon>Eukaryota</taxon>
        <taxon>Metazoa</taxon>
        <taxon>Chordata</taxon>
        <taxon>Craniata</taxon>
        <taxon>Vertebrata</taxon>
        <taxon>Euteleostomi</taxon>
        <taxon>Actinopterygii</taxon>
        <taxon>Neopterygii</taxon>
        <taxon>Teleostei</taxon>
        <taxon>Neoteleostei</taxon>
        <taxon>Acanthomorphata</taxon>
        <taxon>Eupercaria</taxon>
        <taxon>Tetraodontiformes</taxon>
        <taxon>Molidae</taxon>
        <taxon>Mola</taxon>
    </lineage>
</organism>
<feature type="region of interest" description="Disordered" evidence="4">
    <location>
        <begin position="1"/>
        <end position="25"/>
    </location>
</feature>
<dbReference type="Ensembl" id="ENSMMOT00000002263.1">
    <property type="protein sequence ID" value="ENSMMOP00000002223.1"/>
    <property type="gene ID" value="ENSMMOG00000001825.1"/>
</dbReference>
<proteinExistence type="predicted"/>
<evidence type="ECO:0000313" key="6">
    <source>
        <dbReference type="Ensembl" id="ENSMMOP00000002223.1"/>
    </source>
</evidence>
<keyword evidence="7" id="KW-1185">Reference proteome</keyword>
<reference evidence="6" key="1">
    <citation type="submission" date="2025-08" db="UniProtKB">
        <authorList>
            <consortium name="Ensembl"/>
        </authorList>
    </citation>
    <scope>IDENTIFICATION</scope>
</reference>
<name>A0A3Q3VNC7_MOLML</name>
<comment type="subcellular location">
    <subcellularLocation>
        <location evidence="1">Secreted</location>
    </subcellularLocation>
</comment>
<evidence type="ECO:0000259" key="5">
    <source>
        <dbReference type="Pfam" id="PF01410"/>
    </source>
</evidence>
<evidence type="ECO:0000256" key="4">
    <source>
        <dbReference type="SAM" id="MobiDB-lite"/>
    </source>
</evidence>
<accession>A0A3Q3VNC7</accession>